<evidence type="ECO:0000256" key="3">
    <source>
        <dbReference type="ARBA" id="ARBA00023004"/>
    </source>
</evidence>
<keyword evidence="2" id="KW-0479">Metal-binding</keyword>
<evidence type="ECO:0000313" key="7">
    <source>
        <dbReference type="Proteomes" id="UP001428817"/>
    </source>
</evidence>
<proteinExistence type="predicted"/>
<keyword evidence="3" id="KW-0408">Iron</keyword>
<feature type="domain" description="4Fe-4S ferredoxin-type" evidence="5">
    <location>
        <begin position="206"/>
        <end position="235"/>
    </location>
</feature>
<keyword evidence="7" id="KW-1185">Reference proteome</keyword>
<dbReference type="InterPro" id="IPR017896">
    <property type="entry name" value="4Fe4S_Fe-S-bd"/>
</dbReference>
<dbReference type="PROSITE" id="PS51379">
    <property type="entry name" value="4FE4S_FER_2"/>
    <property type="match status" value="1"/>
</dbReference>
<dbReference type="Pfam" id="PF02036">
    <property type="entry name" value="SCP2"/>
    <property type="match status" value="1"/>
</dbReference>
<dbReference type="EMBL" id="BAABJP010000051">
    <property type="protein sequence ID" value="GAA5171953.1"/>
    <property type="molecule type" value="Genomic_DNA"/>
</dbReference>
<dbReference type="InterPro" id="IPR004453">
    <property type="entry name" value="QueG"/>
</dbReference>
<name>A0ABP9R614_9PSEU</name>
<dbReference type="Gene3D" id="3.30.70.3270">
    <property type="match status" value="1"/>
</dbReference>
<evidence type="ECO:0000256" key="1">
    <source>
        <dbReference type="ARBA" id="ARBA00022485"/>
    </source>
</evidence>
<keyword evidence="4" id="KW-0411">Iron-sulfur</keyword>
<evidence type="ECO:0000259" key="5">
    <source>
        <dbReference type="PROSITE" id="PS51379"/>
    </source>
</evidence>
<keyword evidence="1" id="KW-0004">4Fe-4S</keyword>
<dbReference type="Pfam" id="PF00037">
    <property type="entry name" value="Fer4"/>
    <property type="match status" value="1"/>
</dbReference>
<protein>
    <recommendedName>
        <fullName evidence="5">4Fe-4S ferredoxin-type domain-containing protein</fullName>
    </recommendedName>
</protein>
<evidence type="ECO:0000313" key="6">
    <source>
        <dbReference type="EMBL" id="GAA5171953.1"/>
    </source>
</evidence>
<dbReference type="InterPro" id="IPR017900">
    <property type="entry name" value="4Fe4S_Fe_S_CS"/>
</dbReference>
<dbReference type="SUPFAM" id="SSF55718">
    <property type="entry name" value="SCP-like"/>
    <property type="match status" value="1"/>
</dbReference>
<organism evidence="6 7">
    <name type="scientific">Pseudonocardia eucalypti</name>
    <dbReference type="NCBI Taxonomy" id="648755"/>
    <lineage>
        <taxon>Bacteria</taxon>
        <taxon>Bacillati</taxon>
        <taxon>Actinomycetota</taxon>
        <taxon>Actinomycetes</taxon>
        <taxon>Pseudonocardiales</taxon>
        <taxon>Pseudonocardiaceae</taxon>
        <taxon>Pseudonocardia</taxon>
    </lineage>
</organism>
<dbReference type="Gene3D" id="3.30.1050.10">
    <property type="entry name" value="SCP2 sterol-binding domain"/>
    <property type="match status" value="1"/>
</dbReference>
<evidence type="ECO:0000256" key="2">
    <source>
        <dbReference type="ARBA" id="ARBA00022723"/>
    </source>
</evidence>
<dbReference type="PROSITE" id="PS00198">
    <property type="entry name" value="4FE4S_FER_1"/>
    <property type="match status" value="1"/>
</dbReference>
<sequence>MLYGALHHATQSDGTAARPVAKIDSHPNVIEVRRRTAEGETQPPPEVLDAEWLRELCRRAGAQDVGFVEIERAELAGEREEIARSFTGARALISFVCTMNQENVRSPSRSASNLEFHLTNHDTNEVSRRIVYELQQLGVRAFNGAVGFPMEMDRFPSERIWTVAHKPIAVEAGLGHIGIHRNVIHPKFGNFILLGTVVVDTPVSAYDRPIDYNPCLECKLCVAACPTGAINPDGRFDFSACYTHNYREFLGGFENWVEQIVESRDAKDYRRRVSEPESASMWQSLGFGPNYKAAYCVSVCPAGEDVLGPYLDSRKTHLAEVVKPLQNKVETVYVLAESDAEAHVVKRFPHKRVKRVGSGLRARTVDGFIAGLPLLFQREVAKARGLDATYHFTFTGAEERELTIVISGGELTITKGLHGDPDIRVRADTRTWFEFVAGERSIVWPLLSRRIRLAGPPRLLTAFARCFPR</sequence>
<dbReference type="Proteomes" id="UP001428817">
    <property type="component" value="Unassembled WGS sequence"/>
</dbReference>
<dbReference type="PANTHER" id="PTHR30002:SF4">
    <property type="entry name" value="EPOXYQUEUOSINE REDUCTASE"/>
    <property type="match status" value="1"/>
</dbReference>
<dbReference type="InterPro" id="IPR036527">
    <property type="entry name" value="SCP2_sterol-bd_dom_sf"/>
</dbReference>
<evidence type="ECO:0000256" key="4">
    <source>
        <dbReference type="ARBA" id="ARBA00023014"/>
    </source>
</evidence>
<reference evidence="7" key="1">
    <citation type="journal article" date="2019" name="Int. J. Syst. Evol. Microbiol.">
        <title>The Global Catalogue of Microorganisms (GCM) 10K type strain sequencing project: providing services to taxonomists for standard genome sequencing and annotation.</title>
        <authorList>
            <consortium name="The Broad Institute Genomics Platform"/>
            <consortium name="The Broad Institute Genome Sequencing Center for Infectious Disease"/>
            <person name="Wu L."/>
            <person name="Ma J."/>
        </authorList>
    </citation>
    <scope>NUCLEOTIDE SEQUENCE [LARGE SCALE GENOMIC DNA]</scope>
    <source>
        <strain evidence="7">JCM 18303</strain>
    </source>
</reference>
<accession>A0ABP9R614</accession>
<dbReference type="PANTHER" id="PTHR30002">
    <property type="entry name" value="EPOXYQUEUOSINE REDUCTASE"/>
    <property type="match status" value="1"/>
</dbReference>
<dbReference type="InterPro" id="IPR003033">
    <property type="entry name" value="SCP2_sterol-bd_dom"/>
</dbReference>
<comment type="caution">
    <text evidence="6">The sequence shown here is derived from an EMBL/GenBank/DDBJ whole genome shotgun (WGS) entry which is preliminary data.</text>
</comment>
<dbReference type="SUPFAM" id="SSF46548">
    <property type="entry name" value="alpha-helical ferredoxin"/>
    <property type="match status" value="1"/>
</dbReference>
<gene>
    <name evidence="6" type="ORF">GCM10023321_71130</name>
</gene>